<gene>
    <name evidence="1" type="ORF">K1T71_011651</name>
</gene>
<comment type="caution">
    <text evidence="1">The sequence shown here is derived from an EMBL/GenBank/DDBJ whole genome shotgun (WGS) entry which is preliminary data.</text>
</comment>
<keyword evidence="2" id="KW-1185">Reference proteome</keyword>
<proteinExistence type="predicted"/>
<protein>
    <submittedName>
        <fullName evidence="1">Uncharacterized protein</fullName>
    </submittedName>
</protein>
<dbReference type="Proteomes" id="UP000824533">
    <property type="component" value="Linkage Group LG21"/>
</dbReference>
<sequence length="382" mass="42790">MLIFLGFLLLAIGAPTFGYDDPAAGTELMMTFLIHRHGDRTPIESSISYSTDSDALESLTKSYGYGQLTDEGKRTAYKLGKFIRSRYDELLSEKYNKSEIYIRSTDSTRTKMTVLTAMSTVYPAGGDNWSDEINWTPTPYTTVPVKYDFNEAMLNCPTFLSYYETASSSSATSMDKFDDILSEWSNYTGINLTEYPAKAYSVYDVYTAQMSLGLPLSDDLMKIFPGIENAAGGAIDVVFGNDDYIKYQAGVLLNNFYNVTETFINGDDTQRVQIYSAHDFNVYSFMAVTQITPRQGVPKYGSAFALELRKVIDTGKYVVLAVFLKDPKTMEVLYLPVIGCDDLLCDYDTFKNATSSYSMDEDTWRSDCGWTADMTIDSSSID</sequence>
<evidence type="ECO:0000313" key="2">
    <source>
        <dbReference type="Proteomes" id="UP000824533"/>
    </source>
</evidence>
<accession>A0ACC1CM13</accession>
<dbReference type="EMBL" id="CM034407">
    <property type="protein sequence ID" value="KAJ0172512.1"/>
    <property type="molecule type" value="Genomic_DNA"/>
</dbReference>
<reference evidence="1 2" key="1">
    <citation type="journal article" date="2021" name="Front. Genet.">
        <title>Chromosome-Level Genome Assembly Reveals Significant Gene Expansion in the Toll and IMD Signaling Pathways of Dendrolimus kikuchii.</title>
        <authorList>
            <person name="Zhou J."/>
            <person name="Wu P."/>
            <person name="Xiong Z."/>
            <person name="Liu N."/>
            <person name="Zhao N."/>
            <person name="Ji M."/>
            <person name="Qiu Y."/>
            <person name="Yang B."/>
        </authorList>
    </citation>
    <scope>NUCLEOTIDE SEQUENCE [LARGE SCALE GENOMIC DNA]</scope>
    <source>
        <strain evidence="1">Ann1</strain>
    </source>
</reference>
<evidence type="ECO:0000313" key="1">
    <source>
        <dbReference type="EMBL" id="KAJ0172512.1"/>
    </source>
</evidence>
<organism evidence="1 2">
    <name type="scientific">Dendrolimus kikuchii</name>
    <dbReference type="NCBI Taxonomy" id="765133"/>
    <lineage>
        <taxon>Eukaryota</taxon>
        <taxon>Metazoa</taxon>
        <taxon>Ecdysozoa</taxon>
        <taxon>Arthropoda</taxon>
        <taxon>Hexapoda</taxon>
        <taxon>Insecta</taxon>
        <taxon>Pterygota</taxon>
        <taxon>Neoptera</taxon>
        <taxon>Endopterygota</taxon>
        <taxon>Lepidoptera</taxon>
        <taxon>Glossata</taxon>
        <taxon>Ditrysia</taxon>
        <taxon>Bombycoidea</taxon>
        <taxon>Lasiocampidae</taxon>
        <taxon>Dendrolimus</taxon>
    </lineage>
</organism>
<name>A0ACC1CM13_9NEOP</name>